<dbReference type="RefSeq" id="WP_343165605.1">
    <property type="nucleotide sequence ID" value="NZ_JBHRSV010000015.1"/>
</dbReference>
<keyword evidence="2" id="KW-1185">Reference proteome</keyword>
<comment type="caution">
    <text evidence="1">The sequence shown here is derived from an EMBL/GenBank/DDBJ whole genome shotgun (WGS) entry which is preliminary data.</text>
</comment>
<evidence type="ECO:0000313" key="2">
    <source>
        <dbReference type="Proteomes" id="UP001595379"/>
    </source>
</evidence>
<dbReference type="EMBL" id="JBHRSV010000015">
    <property type="protein sequence ID" value="MFC2926044.1"/>
    <property type="molecule type" value="Genomic_DNA"/>
</dbReference>
<dbReference type="PIRSF" id="PIRSF016789">
    <property type="entry name" value="DUF454"/>
    <property type="match status" value="1"/>
</dbReference>
<dbReference type="PANTHER" id="PTHR35813">
    <property type="entry name" value="INNER MEMBRANE PROTEIN YBAN"/>
    <property type="match status" value="1"/>
</dbReference>
<dbReference type="Pfam" id="PF04304">
    <property type="entry name" value="DUF454"/>
    <property type="match status" value="1"/>
</dbReference>
<sequence>MTALRLTFGLAGAVLLPIGMAGVVLPLLPGTPLLILSAFCFARSFPGLERKLVDHAQIGPPIRAWRQRGAIPRPAKALACVALSVSILAIAVTPSPQPLKAALTAGLMLVMAWLLTRPER</sequence>
<name>A0ABV6ZXD4_9PROT</name>
<dbReference type="PANTHER" id="PTHR35813:SF1">
    <property type="entry name" value="INNER MEMBRANE PROTEIN YBAN"/>
    <property type="match status" value="1"/>
</dbReference>
<evidence type="ECO:0000313" key="1">
    <source>
        <dbReference type="EMBL" id="MFC2926044.1"/>
    </source>
</evidence>
<reference evidence="2" key="1">
    <citation type="journal article" date="2019" name="Int. J. Syst. Evol. Microbiol.">
        <title>The Global Catalogue of Microorganisms (GCM) 10K type strain sequencing project: providing services to taxonomists for standard genome sequencing and annotation.</title>
        <authorList>
            <consortium name="The Broad Institute Genomics Platform"/>
            <consortium name="The Broad Institute Genome Sequencing Center for Infectious Disease"/>
            <person name="Wu L."/>
            <person name="Ma J."/>
        </authorList>
    </citation>
    <scope>NUCLEOTIDE SEQUENCE [LARGE SCALE GENOMIC DNA]</scope>
    <source>
        <strain evidence="2">KCTC 52487</strain>
    </source>
</reference>
<organism evidence="1 2">
    <name type="scientific">Hyphobacterium vulgare</name>
    <dbReference type="NCBI Taxonomy" id="1736751"/>
    <lineage>
        <taxon>Bacteria</taxon>
        <taxon>Pseudomonadati</taxon>
        <taxon>Pseudomonadota</taxon>
        <taxon>Alphaproteobacteria</taxon>
        <taxon>Maricaulales</taxon>
        <taxon>Maricaulaceae</taxon>
        <taxon>Hyphobacterium</taxon>
    </lineage>
</organism>
<dbReference type="InterPro" id="IPR007401">
    <property type="entry name" value="DUF454"/>
</dbReference>
<accession>A0ABV6ZXD4</accession>
<gene>
    <name evidence="1" type="ORF">ACFOOR_07990</name>
</gene>
<protein>
    <submittedName>
        <fullName evidence="1">YbaN family protein</fullName>
    </submittedName>
</protein>
<proteinExistence type="predicted"/>
<dbReference type="Proteomes" id="UP001595379">
    <property type="component" value="Unassembled WGS sequence"/>
</dbReference>